<dbReference type="Proteomes" id="UP000825729">
    <property type="component" value="Unassembled WGS sequence"/>
</dbReference>
<evidence type="ECO:0000313" key="1">
    <source>
        <dbReference type="EMBL" id="KAG9440784.1"/>
    </source>
</evidence>
<reference evidence="1 2" key="1">
    <citation type="submission" date="2021-07" db="EMBL/GenBank/DDBJ databases">
        <title>The Aristolochia fimbriata genome: insights into angiosperm evolution, floral development and chemical biosynthesis.</title>
        <authorList>
            <person name="Jiao Y."/>
        </authorList>
    </citation>
    <scope>NUCLEOTIDE SEQUENCE [LARGE SCALE GENOMIC DNA]</scope>
    <source>
        <strain evidence="1">IBCAS-2021</strain>
        <tissue evidence="1">Leaf</tissue>
    </source>
</reference>
<organism evidence="1 2">
    <name type="scientific">Aristolochia fimbriata</name>
    <name type="common">White veined hardy Dutchman's pipe vine</name>
    <dbReference type="NCBI Taxonomy" id="158543"/>
    <lineage>
        <taxon>Eukaryota</taxon>
        <taxon>Viridiplantae</taxon>
        <taxon>Streptophyta</taxon>
        <taxon>Embryophyta</taxon>
        <taxon>Tracheophyta</taxon>
        <taxon>Spermatophyta</taxon>
        <taxon>Magnoliopsida</taxon>
        <taxon>Magnoliidae</taxon>
        <taxon>Piperales</taxon>
        <taxon>Aristolochiaceae</taxon>
        <taxon>Aristolochia</taxon>
    </lineage>
</organism>
<protein>
    <submittedName>
        <fullName evidence="1">Uncharacterized protein</fullName>
    </submittedName>
</protein>
<evidence type="ECO:0000313" key="2">
    <source>
        <dbReference type="Proteomes" id="UP000825729"/>
    </source>
</evidence>
<dbReference type="EMBL" id="JAINDJ010000008">
    <property type="protein sequence ID" value="KAG9440784.1"/>
    <property type="molecule type" value="Genomic_DNA"/>
</dbReference>
<proteinExistence type="predicted"/>
<gene>
    <name evidence="1" type="ORF">H6P81_020949</name>
</gene>
<accession>A0AAV7DXQ7</accession>
<comment type="caution">
    <text evidence="1">The sequence shown here is derived from an EMBL/GenBank/DDBJ whole genome shotgun (WGS) entry which is preliminary data.</text>
</comment>
<keyword evidence="2" id="KW-1185">Reference proteome</keyword>
<dbReference type="AlphaFoldDB" id="A0AAV7DXQ7"/>
<sequence length="124" mass="13849">MAHMSVASKHAQTALTIIRELLRKPNGEWKKLTTFCLKWKGKPKWTKIHLGAALMERVCEQGKILLHEKPAFADLAAMMLILDCWLLVQCFAKDLDLKKSSQTGCIGRNGACCNRMISLGCMGC</sequence>
<name>A0AAV7DXQ7_ARIFI</name>